<accession>A0A1M5MZA0</accession>
<organism evidence="2 3">
    <name type="scientific">Flavobacterium fluvii</name>
    <dbReference type="NCBI Taxonomy" id="468056"/>
    <lineage>
        <taxon>Bacteria</taxon>
        <taxon>Pseudomonadati</taxon>
        <taxon>Bacteroidota</taxon>
        <taxon>Flavobacteriia</taxon>
        <taxon>Flavobacteriales</taxon>
        <taxon>Flavobacteriaceae</taxon>
        <taxon>Flavobacterium</taxon>
    </lineage>
</organism>
<feature type="chain" id="PRO_5013291048" description="DUF4468 domain-containing protein" evidence="1">
    <location>
        <begin position="19"/>
        <end position="197"/>
    </location>
</feature>
<dbReference type="Proteomes" id="UP000184516">
    <property type="component" value="Unassembled WGS sequence"/>
</dbReference>
<dbReference type="AlphaFoldDB" id="A0A1M5MZA0"/>
<name>A0A1M5MZA0_9FLAO</name>
<reference evidence="3" key="1">
    <citation type="submission" date="2016-11" db="EMBL/GenBank/DDBJ databases">
        <authorList>
            <person name="Varghese N."/>
            <person name="Submissions S."/>
        </authorList>
    </citation>
    <scope>NUCLEOTIDE SEQUENCE [LARGE SCALE GENOMIC DNA]</scope>
    <source>
        <strain evidence="3">DSM 19978</strain>
    </source>
</reference>
<protein>
    <recommendedName>
        <fullName evidence="4">DUF4468 domain-containing protein</fullName>
    </recommendedName>
</protein>
<evidence type="ECO:0000256" key="1">
    <source>
        <dbReference type="SAM" id="SignalP"/>
    </source>
</evidence>
<sequence length="197" mass="22820">MKKTLILIFLFVVSIASAQRYNVLSGDLKNLKGIALYNVTFDYSGQNVQGFETEEAFLKEKMDKRKEKDGAAEKFKKDWYEDRENKYEPKFIEYFNKRFEKGEIKVGKNIDAKYTMNIKTTWIYPGYNVVAGAEPAKISAIITVVETENPKNILVSLEFYKSIGLEQGQFDFDQGYRIAGAYERLAKNLLIQLKRFV</sequence>
<gene>
    <name evidence="2" type="ORF">SAMN05443549_10755</name>
</gene>
<dbReference type="STRING" id="468056.SAMN05443549_10755"/>
<keyword evidence="3" id="KW-1185">Reference proteome</keyword>
<dbReference type="RefSeq" id="WP_073371523.1">
    <property type="nucleotide sequence ID" value="NZ_FQWB01000007.1"/>
</dbReference>
<dbReference type="OrthoDB" id="1151160at2"/>
<evidence type="ECO:0008006" key="4">
    <source>
        <dbReference type="Google" id="ProtNLM"/>
    </source>
</evidence>
<dbReference type="EMBL" id="FQWB01000007">
    <property type="protein sequence ID" value="SHG82640.1"/>
    <property type="molecule type" value="Genomic_DNA"/>
</dbReference>
<proteinExistence type="predicted"/>
<evidence type="ECO:0000313" key="3">
    <source>
        <dbReference type="Proteomes" id="UP000184516"/>
    </source>
</evidence>
<feature type="signal peptide" evidence="1">
    <location>
        <begin position="1"/>
        <end position="18"/>
    </location>
</feature>
<keyword evidence="1" id="KW-0732">Signal</keyword>
<evidence type="ECO:0000313" key="2">
    <source>
        <dbReference type="EMBL" id="SHG82640.1"/>
    </source>
</evidence>